<protein>
    <submittedName>
        <fullName evidence="1">Uncharacterized protein</fullName>
    </submittedName>
</protein>
<dbReference type="EMBL" id="ATMH01006196">
    <property type="protein sequence ID" value="EPY26553.1"/>
    <property type="molecule type" value="Genomic_DNA"/>
</dbReference>
<keyword evidence="2" id="KW-1185">Reference proteome</keyword>
<evidence type="ECO:0000313" key="1">
    <source>
        <dbReference type="EMBL" id="EPY26553.1"/>
    </source>
</evidence>
<dbReference type="Proteomes" id="UP000015354">
    <property type="component" value="Unassembled WGS sequence"/>
</dbReference>
<accession>S9UCA8</accession>
<dbReference type="AlphaFoldDB" id="S9UCA8"/>
<organism evidence="1 2">
    <name type="scientific">Strigomonas culicis</name>
    <dbReference type="NCBI Taxonomy" id="28005"/>
    <lineage>
        <taxon>Eukaryota</taxon>
        <taxon>Discoba</taxon>
        <taxon>Euglenozoa</taxon>
        <taxon>Kinetoplastea</taxon>
        <taxon>Metakinetoplastina</taxon>
        <taxon>Trypanosomatida</taxon>
        <taxon>Trypanosomatidae</taxon>
        <taxon>Strigomonadinae</taxon>
        <taxon>Strigomonas</taxon>
    </lineage>
</organism>
<proteinExistence type="predicted"/>
<dbReference type="OrthoDB" id="63070at2759"/>
<reference evidence="1 2" key="1">
    <citation type="journal article" date="2013" name="PLoS ONE">
        <title>Predicting the Proteins of Angomonas deanei, Strigomonas culicis and Their Respective Endosymbionts Reveals New Aspects of the Trypanosomatidae Family.</title>
        <authorList>
            <person name="Motta M.C."/>
            <person name="Martins A.C."/>
            <person name="de Souza S.S."/>
            <person name="Catta-Preta C.M."/>
            <person name="Silva R."/>
            <person name="Klein C.C."/>
            <person name="de Almeida L.G."/>
            <person name="de Lima Cunha O."/>
            <person name="Ciapina L.P."/>
            <person name="Brocchi M."/>
            <person name="Colabardini A.C."/>
            <person name="de Araujo Lima B."/>
            <person name="Machado C.R."/>
            <person name="de Almeida Soares C.M."/>
            <person name="Probst C.M."/>
            <person name="de Menezes C.B."/>
            <person name="Thompson C.E."/>
            <person name="Bartholomeu D.C."/>
            <person name="Gradia D.F."/>
            <person name="Pavoni D.P."/>
            <person name="Grisard E.C."/>
            <person name="Fantinatti-Garboggini F."/>
            <person name="Marchini F.K."/>
            <person name="Rodrigues-Luiz G.F."/>
            <person name="Wagner G."/>
            <person name="Goldman G.H."/>
            <person name="Fietto J.L."/>
            <person name="Elias M.C."/>
            <person name="Goldman M.H."/>
            <person name="Sagot M.F."/>
            <person name="Pereira M."/>
            <person name="Stoco P.H."/>
            <person name="de Mendonca-Neto R.P."/>
            <person name="Teixeira S.M."/>
            <person name="Maciel T.E."/>
            <person name="de Oliveira Mendes T.A."/>
            <person name="Urmenyi T.P."/>
            <person name="de Souza W."/>
            <person name="Schenkman S."/>
            <person name="de Vasconcelos A.T."/>
        </authorList>
    </citation>
    <scope>NUCLEOTIDE SEQUENCE [LARGE SCALE GENOMIC DNA]</scope>
</reference>
<evidence type="ECO:0000313" key="2">
    <source>
        <dbReference type="Proteomes" id="UP000015354"/>
    </source>
</evidence>
<gene>
    <name evidence="1" type="ORF">STCU_06196</name>
</gene>
<comment type="caution">
    <text evidence="1">The sequence shown here is derived from an EMBL/GenBank/DDBJ whole genome shotgun (WGS) entry which is preliminary data.</text>
</comment>
<name>S9UCA8_9TRYP</name>
<sequence length="419" mass="43827">MLQCIASLTLPGFPQQTQVLRHALKGVAVAAVSYAPTPAPSARPSFTIVEVRLPYDPRASPQLTHVPLPGGAVTALTLVRSSDGEDLYVLAQCQRAPDADEEGGGATATYLYKRTEGEAPQDVFDDDAIETNAQRHAYIPYGDDACVYYKRLPRPVEDDGLRWSCVAPVTTLETSVGGGAAALVVAAGGGGLTDRPTSLQLLQVQGTRAAPLCTVELGSLAHFVVEGVLPLPGTSDCVLLRCHHCVVAVDLAAVLRRAKAGDAAAAPLQQVWQWTPHDRLTAACVLDRYLFATTEDGAVVQWALDGALVASSRALAGAGLRGLHAAHLTELFTAAADGLYQWDYQDLRAEMAAGVPGTSALADYPAATVRAATTTNPFAYVPQRLSEAALGEELLAMGGDGGVVAVVGEYGTLQLFVSA</sequence>